<accession>A0ABP7JGM8</accession>
<keyword evidence="2" id="KW-1185">Reference proteome</keyword>
<dbReference type="Proteomes" id="UP001501624">
    <property type="component" value="Unassembled WGS sequence"/>
</dbReference>
<evidence type="ECO:0000313" key="2">
    <source>
        <dbReference type="Proteomes" id="UP001501624"/>
    </source>
</evidence>
<comment type="caution">
    <text evidence="1">The sequence shown here is derived from an EMBL/GenBank/DDBJ whole genome shotgun (WGS) entry which is preliminary data.</text>
</comment>
<evidence type="ECO:0000313" key="1">
    <source>
        <dbReference type="EMBL" id="GAA3843698.1"/>
    </source>
</evidence>
<sequence length="446" mass="48187">MSRDPNEKLRQLLAVADWTREGLARAVNAVAAESGRTLTYDRTSVSHWLRGATPRAETPLYIAEALSRRLGRVVTPDEAGFTGPATRKSTTGTDAFAALRHLARADLSSIWTGSQERRIYRRTDLEVPGWPDGLPGYSTPDRLPPAGEALGTMISTFESVDRRFGGGHARVALVAYLAEDVVDVAGRATPGRTRRALCAAAATACDLAGFMSFDSHFHGLALAYFRIAVRLAIESGDPALYAAILRNISLQAWTLGDAGNANRLAEAALAVGERAVRRDQLAEFLGHAAITRAASNRRADARDALAAAEHVLSGTGTDSATFTYQRAIVLEYAGELAASQRALAVSVTQRAAAERRSRALTTARLAGLRIRTGQIDKAQEAVRELLDDHAWLTSARVDAALDDLIRQLSRFRGRPSSDLLLLELRQRRRQPAAFTLEGGNDDAVRA</sequence>
<dbReference type="EMBL" id="BAABCM010000014">
    <property type="protein sequence ID" value="GAA3843698.1"/>
    <property type="molecule type" value="Genomic_DNA"/>
</dbReference>
<proteinExistence type="predicted"/>
<organism evidence="1 2">
    <name type="scientific">Amycolatopsis tucumanensis</name>
    <dbReference type="NCBI Taxonomy" id="401106"/>
    <lineage>
        <taxon>Bacteria</taxon>
        <taxon>Bacillati</taxon>
        <taxon>Actinomycetota</taxon>
        <taxon>Actinomycetes</taxon>
        <taxon>Pseudonocardiales</taxon>
        <taxon>Pseudonocardiaceae</taxon>
        <taxon>Amycolatopsis</taxon>
    </lineage>
</organism>
<protein>
    <submittedName>
        <fullName evidence="1">Tat pathway signal protein</fullName>
    </submittedName>
</protein>
<gene>
    <name evidence="1" type="ORF">GCM10022380_72470</name>
</gene>
<dbReference type="RefSeq" id="WP_237339118.1">
    <property type="nucleotide sequence ID" value="NZ_BAABCM010000014.1"/>
</dbReference>
<name>A0ABP7JGM8_9PSEU</name>
<reference evidence="2" key="1">
    <citation type="journal article" date="2019" name="Int. J. Syst. Evol. Microbiol.">
        <title>The Global Catalogue of Microorganisms (GCM) 10K type strain sequencing project: providing services to taxonomists for standard genome sequencing and annotation.</title>
        <authorList>
            <consortium name="The Broad Institute Genomics Platform"/>
            <consortium name="The Broad Institute Genome Sequencing Center for Infectious Disease"/>
            <person name="Wu L."/>
            <person name="Ma J."/>
        </authorList>
    </citation>
    <scope>NUCLEOTIDE SEQUENCE [LARGE SCALE GENOMIC DNA]</scope>
    <source>
        <strain evidence="2">JCM 17017</strain>
    </source>
</reference>